<protein>
    <submittedName>
        <fullName evidence="1">Uncharacterized protein</fullName>
    </submittedName>
</protein>
<evidence type="ECO:0000313" key="1">
    <source>
        <dbReference type="EMBL" id="KAI9455125.1"/>
    </source>
</evidence>
<sequence>MDMPCRAFLAGRGMCDCLQVLVVEPGLPGLGLRYLHLLLLLLLVFDGVFGYVVVHDIAKAVHNWIAVVMRSRFRHHGDGTERRQTQMGCMEWILKMNGKREKCKCTSAPFHTVDCDSLIAESEYGNDFYSCDCRISAITASRHDAVCISGKFK</sequence>
<gene>
    <name evidence="1" type="ORF">F5148DRAFT_400567</name>
</gene>
<dbReference type="Proteomes" id="UP001207468">
    <property type="component" value="Unassembled WGS sequence"/>
</dbReference>
<evidence type="ECO:0000313" key="2">
    <source>
        <dbReference type="Proteomes" id="UP001207468"/>
    </source>
</evidence>
<name>A0ACC0U0N1_9AGAM</name>
<organism evidence="1 2">
    <name type="scientific">Russula earlei</name>
    <dbReference type="NCBI Taxonomy" id="71964"/>
    <lineage>
        <taxon>Eukaryota</taxon>
        <taxon>Fungi</taxon>
        <taxon>Dikarya</taxon>
        <taxon>Basidiomycota</taxon>
        <taxon>Agaricomycotina</taxon>
        <taxon>Agaricomycetes</taxon>
        <taxon>Russulales</taxon>
        <taxon>Russulaceae</taxon>
        <taxon>Russula</taxon>
    </lineage>
</organism>
<comment type="caution">
    <text evidence="1">The sequence shown here is derived from an EMBL/GenBank/DDBJ whole genome shotgun (WGS) entry which is preliminary data.</text>
</comment>
<keyword evidence="2" id="KW-1185">Reference proteome</keyword>
<proteinExistence type="predicted"/>
<dbReference type="EMBL" id="JAGFNK010000257">
    <property type="protein sequence ID" value="KAI9455125.1"/>
    <property type="molecule type" value="Genomic_DNA"/>
</dbReference>
<accession>A0ACC0U0N1</accession>
<reference evidence="1" key="1">
    <citation type="submission" date="2021-03" db="EMBL/GenBank/DDBJ databases">
        <title>Evolutionary priming and transition to the ectomycorrhizal habit in an iconic lineage of mushroom-forming fungi: is preadaptation a requirement?</title>
        <authorList>
            <consortium name="DOE Joint Genome Institute"/>
            <person name="Looney B.P."/>
            <person name="Miyauchi S."/>
            <person name="Morin E."/>
            <person name="Drula E."/>
            <person name="Courty P.E."/>
            <person name="Chicoki N."/>
            <person name="Fauchery L."/>
            <person name="Kohler A."/>
            <person name="Kuo A."/>
            <person name="LaButti K."/>
            <person name="Pangilinan J."/>
            <person name="Lipzen A."/>
            <person name="Riley R."/>
            <person name="Andreopoulos W."/>
            <person name="He G."/>
            <person name="Johnson J."/>
            <person name="Barry K.W."/>
            <person name="Grigoriev I.V."/>
            <person name="Nagy L."/>
            <person name="Hibbett D."/>
            <person name="Henrissat B."/>
            <person name="Matheny P.B."/>
            <person name="Labbe J."/>
            <person name="Martin A.F."/>
        </authorList>
    </citation>
    <scope>NUCLEOTIDE SEQUENCE</scope>
    <source>
        <strain evidence="1">BPL698</strain>
    </source>
</reference>